<dbReference type="Pfam" id="PF14559">
    <property type="entry name" value="TPR_19"/>
    <property type="match status" value="1"/>
</dbReference>
<evidence type="ECO:0000256" key="2">
    <source>
        <dbReference type="ARBA" id="ARBA00022679"/>
    </source>
</evidence>
<dbReference type="GO" id="GO:0008757">
    <property type="term" value="F:S-adenosylmethionine-dependent methyltransferase activity"/>
    <property type="evidence" value="ECO:0007669"/>
    <property type="project" value="InterPro"/>
</dbReference>
<dbReference type="Pfam" id="PF01739">
    <property type="entry name" value="CheR"/>
    <property type="match status" value="1"/>
</dbReference>
<dbReference type="InterPro" id="IPR029063">
    <property type="entry name" value="SAM-dependent_MTases_sf"/>
</dbReference>
<dbReference type="CDD" id="cd02440">
    <property type="entry name" value="AdoMet_MTases"/>
    <property type="match status" value="1"/>
</dbReference>
<keyword evidence="2" id="KW-0808">Transferase</keyword>
<protein>
    <recommendedName>
        <fullName evidence="4">CheR-type methyltransferase domain-containing protein</fullName>
    </recommendedName>
</protein>
<dbReference type="InterPro" id="IPR022642">
    <property type="entry name" value="CheR_C"/>
</dbReference>
<comment type="caution">
    <text evidence="5">The sequence shown here is derived from an EMBL/GenBank/DDBJ whole genome shotgun (WGS) entry which is preliminary data.</text>
</comment>
<dbReference type="PANTHER" id="PTHR24422">
    <property type="entry name" value="CHEMOTAXIS PROTEIN METHYLTRANSFERASE"/>
    <property type="match status" value="1"/>
</dbReference>
<dbReference type="Pfam" id="PF13181">
    <property type="entry name" value="TPR_8"/>
    <property type="match status" value="1"/>
</dbReference>
<accession>A0A644UQJ5</accession>
<dbReference type="InterPro" id="IPR050903">
    <property type="entry name" value="Bact_Chemotaxis_MeTrfase"/>
</dbReference>
<reference evidence="5" key="1">
    <citation type="submission" date="2019-08" db="EMBL/GenBank/DDBJ databases">
        <authorList>
            <person name="Kucharzyk K."/>
            <person name="Murdoch R.W."/>
            <person name="Higgins S."/>
            <person name="Loffler F."/>
        </authorList>
    </citation>
    <scope>NUCLEOTIDE SEQUENCE</scope>
</reference>
<keyword evidence="3" id="KW-0949">S-adenosyl-L-methionine</keyword>
<dbReference type="GO" id="GO:0032259">
    <property type="term" value="P:methylation"/>
    <property type="evidence" value="ECO:0007669"/>
    <property type="project" value="UniProtKB-KW"/>
</dbReference>
<evidence type="ECO:0000313" key="5">
    <source>
        <dbReference type="EMBL" id="MPL81310.1"/>
    </source>
</evidence>
<name>A0A644UQJ5_9ZZZZ</name>
<dbReference type="InterPro" id="IPR000780">
    <property type="entry name" value="CheR_MeTrfase"/>
</dbReference>
<organism evidence="5">
    <name type="scientific">bioreactor metagenome</name>
    <dbReference type="NCBI Taxonomy" id="1076179"/>
    <lineage>
        <taxon>unclassified sequences</taxon>
        <taxon>metagenomes</taxon>
        <taxon>ecological metagenomes</taxon>
    </lineage>
</organism>
<dbReference type="SMART" id="SM00138">
    <property type="entry name" value="MeTrc"/>
    <property type="match status" value="1"/>
</dbReference>
<keyword evidence="1" id="KW-0489">Methyltransferase</keyword>
<dbReference type="PROSITE" id="PS50123">
    <property type="entry name" value="CHER"/>
    <property type="match status" value="1"/>
</dbReference>
<evidence type="ECO:0000259" key="4">
    <source>
        <dbReference type="PROSITE" id="PS50123"/>
    </source>
</evidence>
<sequence>MLNNKITSITGIIEETLGLSLKEKKFEEYSKNLREAAITLGFEDIESFSEKVSASGNKLSSEEKRVLAAYLTVSETYFFREKPAMSMFISTILPQLIKNKREDKIRIWSAGCSSGEEPYTIAIIINEHFPQLRKNDFEIIATDINPNVITKARNGLYTPWSFREIPDLYTKKYFTKEGENFRISYKIKECVKFDILNLVSDMYPGESDGYQNLDIIFCRNVLMYLNHNHIKNISKRFHKILKDDGWFISSQVELNDELFAQFSKVYSDDGIFYRKGELIKKNQNERISKRIQESVSNKIPLDKNKKRQLRDVKEELTYSKPVSHELELLFNESKYIECIKIALTEIDKGNDDLTILNILAKSYANSGQYKLATDVLDKIISQNPASDDTYYLYGTILAENNDINKAKTMFKKGLYINPDNLLSHFMLGNILKDEGNTKAAMIHYRNAMDITGRIKEEEVERLFHGMNIKRLREFISKFIDNSL</sequence>
<dbReference type="InterPro" id="IPR019734">
    <property type="entry name" value="TPR_rpt"/>
</dbReference>
<gene>
    <name evidence="5" type="ORF">SDC9_27225</name>
</gene>
<dbReference type="AlphaFoldDB" id="A0A644UQJ5"/>
<evidence type="ECO:0000256" key="3">
    <source>
        <dbReference type="ARBA" id="ARBA00022691"/>
    </source>
</evidence>
<dbReference type="Gene3D" id="1.25.40.10">
    <property type="entry name" value="Tetratricopeptide repeat domain"/>
    <property type="match status" value="1"/>
</dbReference>
<dbReference type="PRINTS" id="PR00996">
    <property type="entry name" value="CHERMTFRASE"/>
</dbReference>
<evidence type="ECO:0000256" key="1">
    <source>
        <dbReference type="ARBA" id="ARBA00022603"/>
    </source>
</evidence>
<dbReference type="Gene3D" id="3.40.50.150">
    <property type="entry name" value="Vaccinia Virus protein VP39"/>
    <property type="match status" value="1"/>
</dbReference>
<dbReference type="SUPFAM" id="SSF48452">
    <property type="entry name" value="TPR-like"/>
    <property type="match status" value="1"/>
</dbReference>
<dbReference type="PROSITE" id="PS50005">
    <property type="entry name" value="TPR"/>
    <property type="match status" value="1"/>
</dbReference>
<dbReference type="InterPro" id="IPR011990">
    <property type="entry name" value="TPR-like_helical_dom_sf"/>
</dbReference>
<dbReference type="SUPFAM" id="SSF53335">
    <property type="entry name" value="S-adenosyl-L-methionine-dependent methyltransferases"/>
    <property type="match status" value="1"/>
</dbReference>
<proteinExistence type="predicted"/>
<dbReference type="EMBL" id="VSSQ01000148">
    <property type="protein sequence ID" value="MPL81310.1"/>
    <property type="molecule type" value="Genomic_DNA"/>
</dbReference>
<dbReference type="PANTHER" id="PTHR24422:SF19">
    <property type="entry name" value="CHEMOTAXIS PROTEIN METHYLTRANSFERASE"/>
    <property type="match status" value="1"/>
</dbReference>
<dbReference type="SMART" id="SM00028">
    <property type="entry name" value="TPR"/>
    <property type="match status" value="3"/>
</dbReference>
<feature type="domain" description="CheR-type methyltransferase" evidence="4">
    <location>
        <begin position="1"/>
        <end position="285"/>
    </location>
</feature>